<evidence type="ECO:0000313" key="1">
    <source>
        <dbReference type="Proteomes" id="UP000887563"/>
    </source>
</evidence>
<accession>A0A914NVX3</accession>
<evidence type="ECO:0000313" key="2">
    <source>
        <dbReference type="WBParaSite" id="Minc3s10697g44282"/>
    </source>
</evidence>
<proteinExistence type="predicted"/>
<dbReference type="Proteomes" id="UP000887563">
    <property type="component" value="Unplaced"/>
</dbReference>
<dbReference type="WBParaSite" id="Minc3s10697g44282">
    <property type="protein sequence ID" value="Minc3s10697g44282"/>
    <property type="gene ID" value="Minc3s10697g44282"/>
</dbReference>
<name>A0A914NVX3_MELIC</name>
<organism evidence="1 2">
    <name type="scientific">Meloidogyne incognita</name>
    <name type="common">Southern root-knot nematode worm</name>
    <name type="synonym">Oxyuris incognita</name>
    <dbReference type="NCBI Taxonomy" id="6306"/>
    <lineage>
        <taxon>Eukaryota</taxon>
        <taxon>Metazoa</taxon>
        <taxon>Ecdysozoa</taxon>
        <taxon>Nematoda</taxon>
        <taxon>Chromadorea</taxon>
        <taxon>Rhabditida</taxon>
        <taxon>Tylenchina</taxon>
        <taxon>Tylenchomorpha</taxon>
        <taxon>Tylenchoidea</taxon>
        <taxon>Meloidogynidae</taxon>
        <taxon>Meloidogyninae</taxon>
        <taxon>Meloidogyne</taxon>
        <taxon>Meloidogyne incognita group</taxon>
    </lineage>
</organism>
<dbReference type="AlphaFoldDB" id="A0A914NVX3"/>
<keyword evidence="1" id="KW-1185">Reference proteome</keyword>
<sequence>MNETPEEQSSSFEKSAGVLYFPCGANIASGTDYKLLSLLKYCWILHQCDKCISLQKSLASE</sequence>
<protein>
    <submittedName>
        <fullName evidence="2">Uncharacterized protein</fullName>
    </submittedName>
</protein>
<reference evidence="2" key="1">
    <citation type="submission" date="2022-11" db="UniProtKB">
        <authorList>
            <consortium name="WormBaseParasite"/>
        </authorList>
    </citation>
    <scope>IDENTIFICATION</scope>
</reference>